<name>A0AAU8A8I8_9FIRM</name>
<evidence type="ECO:0008006" key="3">
    <source>
        <dbReference type="Google" id="ProtNLM"/>
    </source>
</evidence>
<reference evidence="2" key="1">
    <citation type="submission" date="2023-02" db="EMBL/GenBank/DDBJ databases">
        <title>Gut commensal Christensenella minuta modulates host metabolism via a new class of secondary bile acids.</title>
        <authorList>
            <person name="Liu C."/>
        </authorList>
    </citation>
    <scope>NUCLEOTIDE SEQUENCE</scope>
    <source>
        <strain evidence="2">CA70</strain>
    </source>
</reference>
<gene>
    <name evidence="2" type="ORF">PUP29_11485</name>
</gene>
<accession>A0AAU8A8I8</accession>
<proteinExistence type="predicted"/>
<organism evidence="2">
    <name type="scientific">Christensenella massiliensis</name>
    <dbReference type="NCBI Taxonomy" id="1805714"/>
    <lineage>
        <taxon>Bacteria</taxon>
        <taxon>Bacillati</taxon>
        <taxon>Bacillota</taxon>
        <taxon>Clostridia</taxon>
        <taxon>Christensenellales</taxon>
        <taxon>Christensenellaceae</taxon>
        <taxon>Christensenella</taxon>
    </lineage>
</organism>
<feature type="chain" id="PRO_5043549192" description="DUF4825 domain-containing protein" evidence="1">
    <location>
        <begin position="23"/>
        <end position="282"/>
    </location>
</feature>
<protein>
    <recommendedName>
        <fullName evidence="3">DUF4825 domain-containing protein</fullName>
    </recommendedName>
</protein>
<dbReference type="RefSeq" id="WP_079545631.1">
    <property type="nucleotide sequence ID" value="NZ_CP117826.1"/>
</dbReference>
<dbReference type="EMBL" id="CP117826">
    <property type="protein sequence ID" value="XCC62139.1"/>
    <property type="molecule type" value="Genomic_DNA"/>
</dbReference>
<feature type="signal peptide" evidence="1">
    <location>
        <begin position="1"/>
        <end position="22"/>
    </location>
</feature>
<dbReference type="AlphaFoldDB" id="A0AAU8A8I8"/>
<keyword evidence="1" id="KW-0732">Signal</keyword>
<evidence type="ECO:0000313" key="2">
    <source>
        <dbReference type="EMBL" id="XCC62139.1"/>
    </source>
</evidence>
<sequence length="282" mass="31753">MRRVLKYVCAAAVTFLVVALCAGLPPYLAQKGDASFLNIVQRDETAAESYEYKATKYQKTKVLYEAIRLNFEGNNTDIFGMAEETEEGTKDTRTQNNISVIYTEQPAADCVMTKAQAELAIVREARQLQQTGAIPKFDLGEIGSYDAVKGIAFLRAYDPTVSATEFYYWEGNIVNPNTEVTYRFVIDDEIGKVYFMAIDSQPLLAGDAHGAFGGWDETDMHDAVAAFAQYHELKLDYNREYTEMDYFVDGLYAMTESEFDILAELMLESSSFRMILKPSDIL</sequence>
<evidence type="ECO:0000256" key="1">
    <source>
        <dbReference type="SAM" id="SignalP"/>
    </source>
</evidence>